<organism evidence="1 2">
    <name type="scientific">Arthrobacter psychrolactophilus</name>
    <dbReference type="NCBI Taxonomy" id="92442"/>
    <lineage>
        <taxon>Bacteria</taxon>
        <taxon>Bacillati</taxon>
        <taxon>Actinomycetota</taxon>
        <taxon>Actinomycetes</taxon>
        <taxon>Micrococcales</taxon>
        <taxon>Micrococcaceae</taxon>
        <taxon>Arthrobacter</taxon>
    </lineage>
</organism>
<accession>A0A2V5IQ58</accession>
<dbReference type="EMBL" id="QJVC01000020">
    <property type="protein sequence ID" value="PYI37532.1"/>
    <property type="molecule type" value="Genomic_DNA"/>
</dbReference>
<dbReference type="RefSeq" id="WP_110486267.1">
    <property type="nucleotide sequence ID" value="NZ_QJVC01000020.1"/>
</dbReference>
<dbReference type="OrthoDB" id="6199084at2"/>
<dbReference type="Proteomes" id="UP000247980">
    <property type="component" value="Unassembled WGS sequence"/>
</dbReference>
<reference evidence="1 2" key="1">
    <citation type="submission" date="2018-05" db="EMBL/GenBank/DDBJ databases">
        <title>Genetic diversity of glacier-inhabiting Cryobacterium bacteria in China and description of Cryobacterium mengkeensis sp. nov. and Arthrobacter glacialis sp. nov.</title>
        <authorList>
            <person name="Liu Q."/>
            <person name="Xin Y.-H."/>
        </authorList>
    </citation>
    <scope>NUCLEOTIDE SEQUENCE [LARGE SCALE GENOMIC DNA]</scope>
    <source>
        <strain evidence="1 2">B7</strain>
    </source>
</reference>
<protein>
    <recommendedName>
        <fullName evidence="3">SRPBCC family protein</fullName>
    </recommendedName>
</protein>
<keyword evidence="2" id="KW-1185">Reference proteome</keyword>
<evidence type="ECO:0000313" key="2">
    <source>
        <dbReference type="Proteomes" id="UP000247980"/>
    </source>
</evidence>
<name>A0A2V5IQ58_9MICC</name>
<proteinExistence type="predicted"/>
<gene>
    <name evidence="1" type="ORF">CVS30_14755</name>
</gene>
<dbReference type="SUPFAM" id="SSF55961">
    <property type="entry name" value="Bet v1-like"/>
    <property type="match status" value="1"/>
</dbReference>
<comment type="caution">
    <text evidence="1">The sequence shown here is derived from an EMBL/GenBank/DDBJ whole genome shotgun (WGS) entry which is preliminary data.</text>
</comment>
<evidence type="ECO:0008006" key="3">
    <source>
        <dbReference type="Google" id="ProtNLM"/>
    </source>
</evidence>
<dbReference type="Gene3D" id="3.30.530.20">
    <property type="match status" value="1"/>
</dbReference>
<dbReference type="InterPro" id="IPR023393">
    <property type="entry name" value="START-like_dom_sf"/>
</dbReference>
<evidence type="ECO:0000313" key="1">
    <source>
        <dbReference type="EMBL" id="PYI37532.1"/>
    </source>
</evidence>
<dbReference type="AlphaFoldDB" id="A0A2V5IQ58"/>
<sequence length="267" mass="29697">MGNNREQRTQAGKPLYIETHIKASMERVWELSQNPQQHPRWDLRFSRIVPIAEDEQGQLRFRYEFRLPLHTIRGTGTSLGHRQRADGQASSVLKFTTSDPLSPIGPGAGYWRYIPTDHGVRFITGYNYVPGMSLVGKLLDTSVIRPALGWATALSFDRMRLWAESDVDPTVSRNRWFIDVGSRAAGALTGFGLLRRAQSIRHPLLATMGMAAIAMSLFAKPHDGVPQARRCLRRAPDALSARVPSALADLPAPDQVVSATGDQEDRT</sequence>